<evidence type="ECO:0000256" key="7">
    <source>
        <dbReference type="ARBA" id="ARBA00022679"/>
    </source>
</evidence>
<dbReference type="EMBL" id="CP032418">
    <property type="protein sequence ID" value="AYC30674.1"/>
    <property type="molecule type" value="Genomic_DNA"/>
</dbReference>
<dbReference type="GO" id="GO:0005829">
    <property type="term" value="C:cytosol"/>
    <property type="evidence" value="ECO:0007669"/>
    <property type="project" value="TreeGrafter"/>
</dbReference>
<evidence type="ECO:0000256" key="6">
    <source>
        <dbReference type="ARBA" id="ARBA00016919"/>
    </source>
</evidence>
<evidence type="ECO:0000256" key="2">
    <source>
        <dbReference type="ARBA" id="ARBA00001946"/>
    </source>
</evidence>
<dbReference type="PROSITE" id="PS50972">
    <property type="entry name" value="PTERIN_BINDING"/>
    <property type="match status" value="1"/>
</dbReference>
<dbReference type="PANTHER" id="PTHR20941">
    <property type="entry name" value="FOLATE SYNTHESIS PROTEINS"/>
    <property type="match status" value="1"/>
</dbReference>
<keyword evidence="16" id="KW-1185">Reference proteome</keyword>
<reference evidence="16" key="1">
    <citation type="submission" date="2018-09" db="EMBL/GenBank/DDBJ databases">
        <authorList>
            <person name="Zhu H."/>
        </authorList>
    </citation>
    <scope>NUCLEOTIDE SEQUENCE [LARGE SCALE GENOMIC DNA]</scope>
    <source>
        <strain evidence="16">K2R23-3</strain>
    </source>
</reference>
<dbReference type="CDD" id="cd00739">
    <property type="entry name" value="DHPS"/>
    <property type="match status" value="1"/>
</dbReference>
<dbReference type="InterPro" id="IPR045031">
    <property type="entry name" value="DHP_synth-like"/>
</dbReference>
<protein>
    <recommendedName>
        <fullName evidence="6 13">Dihydropteroate synthase</fullName>
        <shortName evidence="13">DHPS</shortName>
        <ecNumber evidence="5 13">2.5.1.15</ecNumber>
    </recommendedName>
    <alternativeName>
        <fullName evidence="11 13">Dihydropteroate pyrophosphorylase</fullName>
    </alternativeName>
</protein>
<gene>
    <name evidence="15" type="primary">folP</name>
    <name evidence="15" type="ORF">D3873_12970</name>
</gene>
<evidence type="ECO:0000256" key="8">
    <source>
        <dbReference type="ARBA" id="ARBA00022723"/>
    </source>
</evidence>
<keyword evidence="7 13" id="KW-0808">Transferase</keyword>
<evidence type="ECO:0000256" key="11">
    <source>
        <dbReference type="ARBA" id="ARBA00030193"/>
    </source>
</evidence>
<dbReference type="PROSITE" id="PS00792">
    <property type="entry name" value="DHPS_1"/>
    <property type="match status" value="1"/>
</dbReference>
<evidence type="ECO:0000256" key="1">
    <source>
        <dbReference type="ARBA" id="ARBA00000012"/>
    </source>
</evidence>
<dbReference type="GO" id="GO:0046654">
    <property type="term" value="P:tetrahydrofolate biosynthetic process"/>
    <property type="evidence" value="ECO:0007669"/>
    <property type="project" value="UniProtKB-UniPathway"/>
</dbReference>
<dbReference type="Proteomes" id="UP000265725">
    <property type="component" value="Chromosome"/>
</dbReference>
<evidence type="ECO:0000256" key="5">
    <source>
        <dbReference type="ARBA" id="ARBA00012458"/>
    </source>
</evidence>
<dbReference type="UniPathway" id="UPA00077">
    <property type="reaction ID" value="UER00156"/>
</dbReference>
<evidence type="ECO:0000256" key="10">
    <source>
        <dbReference type="ARBA" id="ARBA00022909"/>
    </source>
</evidence>
<dbReference type="GO" id="GO:0004156">
    <property type="term" value="F:dihydropteroate synthase activity"/>
    <property type="evidence" value="ECO:0007669"/>
    <property type="project" value="UniProtKB-EC"/>
</dbReference>
<evidence type="ECO:0000256" key="13">
    <source>
        <dbReference type="RuleBase" id="RU361205"/>
    </source>
</evidence>
<dbReference type="InterPro" id="IPR000489">
    <property type="entry name" value="Pterin-binding_dom"/>
</dbReference>
<evidence type="ECO:0000256" key="9">
    <source>
        <dbReference type="ARBA" id="ARBA00022842"/>
    </source>
</evidence>
<keyword evidence="10 13" id="KW-0289">Folate biosynthesis</keyword>
<accession>A0A385YVV8</accession>
<dbReference type="InterPro" id="IPR006390">
    <property type="entry name" value="DHP_synth_dom"/>
</dbReference>
<dbReference type="GO" id="GO:0046872">
    <property type="term" value="F:metal ion binding"/>
    <property type="evidence" value="ECO:0007669"/>
    <property type="project" value="UniProtKB-KW"/>
</dbReference>
<feature type="domain" description="Pterin-binding" evidence="14">
    <location>
        <begin position="11"/>
        <end position="257"/>
    </location>
</feature>
<dbReference type="Gene3D" id="3.20.20.20">
    <property type="entry name" value="Dihydropteroate synthase-like"/>
    <property type="match status" value="1"/>
</dbReference>
<evidence type="ECO:0000256" key="3">
    <source>
        <dbReference type="ARBA" id="ARBA00004763"/>
    </source>
</evidence>
<comment type="cofactor">
    <cofactor evidence="2 13">
        <name>Mg(2+)</name>
        <dbReference type="ChEBI" id="CHEBI:18420"/>
    </cofactor>
</comment>
<dbReference type="GO" id="GO:0046656">
    <property type="term" value="P:folic acid biosynthetic process"/>
    <property type="evidence" value="ECO:0007669"/>
    <property type="project" value="UniProtKB-KW"/>
</dbReference>
<name>A0A385YVV8_9BACL</name>
<dbReference type="KEGG" id="paek:D3873_12970"/>
<proteinExistence type="inferred from homology"/>
<dbReference type="FunFam" id="3.20.20.20:FF:000006">
    <property type="entry name" value="Dihydropteroate synthase"/>
    <property type="match status" value="1"/>
</dbReference>
<comment type="similarity">
    <text evidence="4 13">Belongs to the DHPS family.</text>
</comment>
<organism evidence="15 16">
    <name type="scientific">Paenisporosarcina cavernae</name>
    <dbReference type="NCBI Taxonomy" id="2320858"/>
    <lineage>
        <taxon>Bacteria</taxon>
        <taxon>Bacillati</taxon>
        <taxon>Bacillota</taxon>
        <taxon>Bacilli</taxon>
        <taxon>Bacillales</taxon>
        <taxon>Caryophanaceae</taxon>
        <taxon>Paenisporosarcina</taxon>
    </lineage>
</organism>
<evidence type="ECO:0000259" key="14">
    <source>
        <dbReference type="PROSITE" id="PS50972"/>
    </source>
</evidence>
<keyword evidence="9 13" id="KW-0460">Magnesium</keyword>
<dbReference type="OrthoDB" id="9811744at2"/>
<comment type="catalytic activity">
    <reaction evidence="1">
        <text>(7,8-dihydropterin-6-yl)methyl diphosphate + 4-aminobenzoate = 7,8-dihydropteroate + diphosphate</text>
        <dbReference type="Rhea" id="RHEA:19949"/>
        <dbReference type="ChEBI" id="CHEBI:17836"/>
        <dbReference type="ChEBI" id="CHEBI:17839"/>
        <dbReference type="ChEBI" id="CHEBI:33019"/>
        <dbReference type="ChEBI" id="CHEBI:72950"/>
        <dbReference type="EC" id="2.5.1.15"/>
    </reaction>
</comment>
<dbReference type="AlphaFoldDB" id="A0A385YVV8"/>
<dbReference type="PANTHER" id="PTHR20941:SF1">
    <property type="entry name" value="FOLIC ACID SYNTHESIS PROTEIN FOL1"/>
    <property type="match status" value="1"/>
</dbReference>
<dbReference type="RefSeq" id="WP_119884387.1">
    <property type="nucleotide sequence ID" value="NZ_CP032418.1"/>
</dbReference>
<dbReference type="EC" id="2.5.1.15" evidence="5 13"/>
<sequence length="270" mass="29809">MEWTSEFTKRTIIMGILNVTPDSFSDGGSYTTTDRAVKRALEMIEEGADIIDIGGESTRPGHTALTSEEEVERVIPMIRAIRSETNIPISIDTYKADVAEAAIQAGATIINDIWGAKREPKIVEVAAAHGAPIILMHNRGETTYHSFWNDVKQDLEDSIQLAVNAGVPKENIWLDPGIGFGKTTSQNIRMMQHLRDLVAMGYPVLLGTSRKSMIGNVLQLPVEERLEGSLATVDYGIMVGCHIVRVHDVKETARSVRMMDVLVGKQTYME</sequence>
<dbReference type="InterPro" id="IPR011005">
    <property type="entry name" value="Dihydropteroate_synth-like_sf"/>
</dbReference>
<evidence type="ECO:0000256" key="12">
    <source>
        <dbReference type="ARBA" id="ARBA00053449"/>
    </source>
</evidence>
<evidence type="ECO:0000313" key="15">
    <source>
        <dbReference type="EMBL" id="AYC30674.1"/>
    </source>
</evidence>
<dbReference type="SUPFAM" id="SSF51717">
    <property type="entry name" value="Dihydropteroate synthetase-like"/>
    <property type="match status" value="1"/>
</dbReference>
<comment type="pathway">
    <text evidence="3 13">Cofactor biosynthesis; tetrahydrofolate biosynthesis; 7,8-dihydrofolate from 2-amino-4-hydroxy-6-hydroxymethyl-7,8-dihydropteridine diphosphate and 4-aminobenzoate: step 1/2.</text>
</comment>
<dbReference type="Pfam" id="PF00809">
    <property type="entry name" value="Pterin_bind"/>
    <property type="match status" value="1"/>
</dbReference>
<dbReference type="NCBIfam" id="TIGR01496">
    <property type="entry name" value="DHPS"/>
    <property type="match status" value="1"/>
</dbReference>
<evidence type="ECO:0000256" key="4">
    <source>
        <dbReference type="ARBA" id="ARBA00009503"/>
    </source>
</evidence>
<keyword evidence="8 13" id="KW-0479">Metal-binding</keyword>
<dbReference type="PROSITE" id="PS00793">
    <property type="entry name" value="DHPS_2"/>
    <property type="match status" value="1"/>
</dbReference>
<comment type="function">
    <text evidence="12 13">Catalyzes the condensation of para-aminobenzoate (pABA) with 6-hydroxymethyl-7,8-dihydropterin diphosphate (DHPt-PP) to form 7,8-dihydropteroate (H2Pte), the immediate precursor of folate derivatives.</text>
</comment>
<evidence type="ECO:0000313" key="16">
    <source>
        <dbReference type="Proteomes" id="UP000265725"/>
    </source>
</evidence>